<dbReference type="InterPro" id="IPR013087">
    <property type="entry name" value="Znf_C2H2_type"/>
</dbReference>
<accession>A0A8S9X203</accession>
<comment type="caution">
    <text evidence="3">The sequence shown here is derived from an EMBL/GenBank/DDBJ whole genome shotgun (WGS) entry which is preliminary data.</text>
</comment>
<evidence type="ECO:0000256" key="1">
    <source>
        <dbReference type="PROSITE-ProRule" id="PRU00042"/>
    </source>
</evidence>
<keyword evidence="1" id="KW-0863">Zinc-finger</keyword>
<proteinExistence type="predicted"/>
<dbReference type="GO" id="GO:0008270">
    <property type="term" value="F:zinc ion binding"/>
    <property type="evidence" value="ECO:0007669"/>
    <property type="project" value="UniProtKB-KW"/>
</dbReference>
<dbReference type="SUPFAM" id="SSF57667">
    <property type="entry name" value="beta-beta-alpha zinc fingers"/>
    <property type="match status" value="1"/>
</dbReference>
<dbReference type="Proteomes" id="UP000466442">
    <property type="component" value="Unassembled WGS sequence"/>
</dbReference>
<protein>
    <recommendedName>
        <fullName evidence="2">C2H2-type domain-containing protein</fullName>
    </recommendedName>
</protein>
<evidence type="ECO:0000313" key="3">
    <source>
        <dbReference type="EMBL" id="KAF6203017.1"/>
    </source>
</evidence>
<evidence type="ECO:0000259" key="2">
    <source>
        <dbReference type="PROSITE" id="PS50157"/>
    </source>
</evidence>
<reference evidence="3" key="1">
    <citation type="journal article" date="2021" name="Mol. Ecol. Resour.">
        <title>Apolygus lucorum genome provides insights into omnivorousness and mesophyll feeding.</title>
        <authorList>
            <person name="Liu Y."/>
            <person name="Liu H."/>
            <person name="Wang H."/>
            <person name="Huang T."/>
            <person name="Liu B."/>
            <person name="Yang B."/>
            <person name="Yin L."/>
            <person name="Li B."/>
            <person name="Zhang Y."/>
            <person name="Zhang S."/>
            <person name="Jiang F."/>
            <person name="Zhang X."/>
            <person name="Ren Y."/>
            <person name="Wang B."/>
            <person name="Wang S."/>
            <person name="Lu Y."/>
            <person name="Wu K."/>
            <person name="Fan W."/>
            <person name="Wang G."/>
        </authorList>
    </citation>
    <scope>NUCLEOTIDE SEQUENCE</scope>
    <source>
        <strain evidence="3">12Hb</strain>
    </source>
</reference>
<keyword evidence="1" id="KW-0862">Zinc</keyword>
<dbReference type="OrthoDB" id="10004641at2759"/>
<evidence type="ECO:0000313" key="4">
    <source>
        <dbReference type="Proteomes" id="UP000466442"/>
    </source>
</evidence>
<dbReference type="PROSITE" id="PS50157">
    <property type="entry name" value="ZINC_FINGER_C2H2_2"/>
    <property type="match status" value="1"/>
</dbReference>
<dbReference type="InterPro" id="IPR036236">
    <property type="entry name" value="Znf_C2H2_sf"/>
</dbReference>
<organism evidence="3 4">
    <name type="scientific">Apolygus lucorum</name>
    <name type="common">Small green plant bug</name>
    <name type="synonym">Lygocoris lucorum</name>
    <dbReference type="NCBI Taxonomy" id="248454"/>
    <lineage>
        <taxon>Eukaryota</taxon>
        <taxon>Metazoa</taxon>
        <taxon>Ecdysozoa</taxon>
        <taxon>Arthropoda</taxon>
        <taxon>Hexapoda</taxon>
        <taxon>Insecta</taxon>
        <taxon>Pterygota</taxon>
        <taxon>Neoptera</taxon>
        <taxon>Paraneoptera</taxon>
        <taxon>Hemiptera</taxon>
        <taxon>Heteroptera</taxon>
        <taxon>Panheteroptera</taxon>
        <taxon>Cimicomorpha</taxon>
        <taxon>Miridae</taxon>
        <taxon>Mirini</taxon>
        <taxon>Apolygus</taxon>
    </lineage>
</organism>
<dbReference type="AlphaFoldDB" id="A0A8S9X203"/>
<keyword evidence="4" id="KW-1185">Reference proteome</keyword>
<gene>
    <name evidence="3" type="ORF">GE061_003429</name>
</gene>
<keyword evidence="1" id="KW-0479">Metal-binding</keyword>
<sequence length="116" mass="13453">MRTLNTQNRGFCHATKRYVCGTCGKSYKHQATYSTHKKWECGREPRFSCNFPGCTYKTHQKPNVKFLYVDKALVSSSKSEIQDTSRCRWQTTEFNEFRESPVFSSHALTLKQVIAS</sequence>
<dbReference type="EMBL" id="WIXP02000011">
    <property type="protein sequence ID" value="KAF6203017.1"/>
    <property type="molecule type" value="Genomic_DNA"/>
</dbReference>
<name>A0A8S9X203_APOLU</name>
<feature type="domain" description="C2H2-type" evidence="2">
    <location>
        <begin position="18"/>
        <end position="45"/>
    </location>
</feature>